<sequence length="501" mass="52342">MKRNSLTTAVVAGIAGVAGFAGLANAVDLNPDGVGQVLIYPYFTVNKSQDTLLSVVNTADVGKAVKVRFLEGYNSREVLDFNLFLSPHDVWTGAVTQVSDDGGAQLITSDHSCTDTISNPQPFLPYAYDGSLAPAQPADNGPQDITRTREGYVEIITMGDIIPGSDLDAVTTHNQTGTPDAGTPDCGAPVGNDTATAADLQTPTSGLFGGGAIANVGSGTYFAYNADAIEGFYDNPTGNLYTPAGSLLPSLQSASNAAVPGGAQAFLFLNNGQLLTANYARGIDAVSAVFMADAVYNEYFVDDVNFGAASDWVLTFPTKRFYVDKYVYPFAVTAPFVEPFDNTADGESRVNLAIVTYDREELNSVVNVPRCPSPVNPVTCFSQSPFLGHEVNVLSFLGPDTATPSESTVLGSNLFKTVNAVGLDGWSNLDLYSGDGGHVLAGGLLAGGGAVNLNGLPVTGFYAMNVINTNANPGMLANYSGVWRHRTHRSCSANGADPACS</sequence>
<dbReference type="EMBL" id="SLWQ01000001">
    <property type="protein sequence ID" value="TCO42706.1"/>
    <property type="molecule type" value="Genomic_DNA"/>
</dbReference>
<evidence type="ECO:0000313" key="4">
    <source>
        <dbReference type="Proteomes" id="UP000294862"/>
    </source>
</evidence>
<dbReference type="RefSeq" id="WP_131991891.1">
    <property type="nucleotide sequence ID" value="NZ_SLWQ01000001.1"/>
</dbReference>
<name>A0A4R2IES4_9GAMM</name>
<organism evidence="3 4">
    <name type="scientific">Dokdonella fugitiva</name>
    <dbReference type="NCBI Taxonomy" id="328517"/>
    <lineage>
        <taxon>Bacteria</taxon>
        <taxon>Pseudomonadati</taxon>
        <taxon>Pseudomonadota</taxon>
        <taxon>Gammaproteobacteria</taxon>
        <taxon>Lysobacterales</taxon>
        <taxon>Rhodanobacteraceae</taxon>
        <taxon>Dokdonella</taxon>
    </lineage>
</organism>
<keyword evidence="2" id="KW-0732">Signal</keyword>
<protein>
    <submittedName>
        <fullName evidence="3">Uncharacterized protein</fullName>
    </submittedName>
</protein>
<feature type="region of interest" description="Disordered" evidence="1">
    <location>
        <begin position="167"/>
        <end position="193"/>
    </location>
</feature>
<evidence type="ECO:0000256" key="1">
    <source>
        <dbReference type="SAM" id="MobiDB-lite"/>
    </source>
</evidence>
<dbReference type="AlphaFoldDB" id="A0A4R2IES4"/>
<keyword evidence="4" id="KW-1185">Reference proteome</keyword>
<evidence type="ECO:0000313" key="3">
    <source>
        <dbReference type="EMBL" id="TCO42706.1"/>
    </source>
</evidence>
<feature type="chain" id="PRO_5021015934" evidence="2">
    <location>
        <begin position="27"/>
        <end position="501"/>
    </location>
</feature>
<comment type="caution">
    <text evidence="3">The sequence shown here is derived from an EMBL/GenBank/DDBJ whole genome shotgun (WGS) entry which is preliminary data.</text>
</comment>
<feature type="signal peptide" evidence="2">
    <location>
        <begin position="1"/>
        <end position="26"/>
    </location>
</feature>
<reference evidence="3 4" key="1">
    <citation type="journal article" date="2015" name="Stand. Genomic Sci.">
        <title>Genomic Encyclopedia of Bacterial and Archaeal Type Strains, Phase III: the genomes of soil and plant-associated and newly described type strains.</title>
        <authorList>
            <person name="Whitman W.B."/>
            <person name="Woyke T."/>
            <person name="Klenk H.P."/>
            <person name="Zhou Y."/>
            <person name="Lilburn T.G."/>
            <person name="Beck B.J."/>
            <person name="De Vos P."/>
            <person name="Vandamme P."/>
            <person name="Eisen J.A."/>
            <person name="Garrity G."/>
            <person name="Hugenholtz P."/>
            <person name="Kyrpides N.C."/>
        </authorList>
    </citation>
    <scope>NUCLEOTIDE SEQUENCE [LARGE SCALE GENOMIC DNA]</scope>
    <source>
        <strain evidence="3 4">A3</strain>
    </source>
</reference>
<evidence type="ECO:0000256" key="2">
    <source>
        <dbReference type="SAM" id="SignalP"/>
    </source>
</evidence>
<accession>A0A4R2IES4</accession>
<gene>
    <name evidence="3" type="ORF">EV148_101112</name>
</gene>
<dbReference type="OrthoDB" id="5763254at2"/>
<dbReference type="Proteomes" id="UP000294862">
    <property type="component" value="Unassembled WGS sequence"/>
</dbReference>
<proteinExistence type="predicted"/>